<dbReference type="Proteomes" id="UP000184501">
    <property type="component" value="Unassembled WGS sequence"/>
</dbReference>
<evidence type="ECO:0000259" key="1">
    <source>
        <dbReference type="Pfam" id="PF01593"/>
    </source>
</evidence>
<dbReference type="Pfam" id="PF01593">
    <property type="entry name" value="Amino_oxidase"/>
    <property type="match status" value="1"/>
</dbReference>
<dbReference type="STRING" id="2017.SAMN05444320_10418"/>
<dbReference type="OrthoDB" id="20837at2"/>
<proteinExistence type="predicted"/>
<dbReference type="RefSeq" id="WP_073482821.1">
    <property type="nucleotide sequence ID" value="NZ_FQVN01000004.1"/>
</dbReference>
<reference evidence="2 3" key="1">
    <citation type="submission" date="2016-11" db="EMBL/GenBank/DDBJ databases">
        <authorList>
            <person name="Jaros S."/>
            <person name="Januszkiewicz K."/>
            <person name="Wedrychowicz H."/>
        </authorList>
    </citation>
    <scope>NUCLEOTIDE SEQUENCE [LARGE SCALE GENOMIC DNA]</scope>
    <source>
        <strain evidence="2 3">DSM 44523</strain>
    </source>
</reference>
<dbReference type="Gene3D" id="3.90.660.20">
    <property type="entry name" value="Protoporphyrinogen oxidase, mitochondrial, domain 2"/>
    <property type="match status" value="1"/>
</dbReference>
<protein>
    <submittedName>
        <fullName evidence="2">Predicted NAD/FAD-binding protein</fullName>
    </submittedName>
</protein>
<organism evidence="2 3">
    <name type="scientific">Streptoalloteichus hindustanus</name>
    <dbReference type="NCBI Taxonomy" id="2017"/>
    <lineage>
        <taxon>Bacteria</taxon>
        <taxon>Bacillati</taxon>
        <taxon>Actinomycetota</taxon>
        <taxon>Actinomycetes</taxon>
        <taxon>Pseudonocardiales</taxon>
        <taxon>Pseudonocardiaceae</taxon>
        <taxon>Streptoalloteichus</taxon>
    </lineage>
</organism>
<dbReference type="PANTHER" id="PTHR42923">
    <property type="entry name" value="PROTOPORPHYRINOGEN OXIDASE"/>
    <property type="match status" value="1"/>
</dbReference>
<evidence type="ECO:0000313" key="3">
    <source>
        <dbReference type="Proteomes" id="UP000184501"/>
    </source>
</evidence>
<evidence type="ECO:0000313" key="2">
    <source>
        <dbReference type="EMBL" id="SHF53881.1"/>
    </source>
</evidence>
<feature type="domain" description="Amine oxidase" evidence="1">
    <location>
        <begin position="11"/>
        <end position="297"/>
    </location>
</feature>
<keyword evidence="3" id="KW-1185">Reference proteome</keyword>
<dbReference type="InterPro" id="IPR050464">
    <property type="entry name" value="Zeta_carotene_desat/Oxidored"/>
</dbReference>
<dbReference type="PANTHER" id="PTHR42923:SF17">
    <property type="entry name" value="AMINE OXIDASE DOMAIN-CONTAINING PROTEIN"/>
    <property type="match status" value="1"/>
</dbReference>
<dbReference type="GO" id="GO:0016491">
    <property type="term" value="F:oxidoreductase activity"/>
    <property type="evidence" value="ECO:0007669"/>
    <property type="project" value="InterPro"/>
</dbReference>
<name>A0A1M5CGS9_STRHI</name>
<dbReference type="SUPFAM" id="SSF51905">
    <property type="entry name" value="FAD/NAD(P)-binding domain"/>
    <property type="match status" value="1"/>
</dbReference>
<dbReference type="EMBL" id="FQVN01000004">
    <property type="protein sequence ID" value="SHF53881.1"/>
    <property type="molecule type" value="Genomic_DNA"/>
</dbReference>
<dbReference type="Gene3D" id="1.10.3110.10">
    <property type="entry name" value="protoporphyrinogen ix oxidase, domain 3"/>
    <property type="match status" value="1"/>
</dbReference>
<sequence>MRRVAVVGGGIAGIAAAYRLCRDSDVTVFERAADLGGEARTITVEEDGAPLRIDLGVFAFQEALYPTFTAFLAELGVATRAYWERPCFFDADTGEAYVPDDYSFVDGAVSEQIPGNGRAEFTILHAQAHRFRENGAADPALAEPDVSLGEYVARTGLGPDFRHSWVVQLASAQWTLPPSTVLRLPARSVLRLMTEDGPGSAVLPWRTVESGTSGYLRRARAALEARGCHIRTRAAVTGVAERPDGVRVRTQDSVEHFDHVIIAAHADEALSLVERPTALQRKLASVPYQPCTMLLHRDPVVMAPDRSHWRTSNFGRTRRFGDLRTWHTTYVNHTQGLRARRDYFRTPHSPLPIRDELVVAETLFRHPVFTVEALRLQDEITALNTEGRVRFAGAYVQTAPLGPDGLGLHEAAFASGVAAAETLLVHDEPVPEVPR</sequence>
<dbReference type="AlphaFoldDB" id="A0A1M5CGS9"/>
<accession>A0A1M5CGS9</accession>
<dbReference type="InterPro" id="IPR036188">
    <property type="entry name" value="FAD/NAD-bd_sf"/>
</dbReference>
<dbReference type="InterPro" id="IPR002937">
    <property type="entry name" value="Amino_oxidase"/>
</dbReference>
<dbReference type="Gene3D" id="3.50.50.60">
    <property type="entry name" value="FAD/NAD(P)-binding domain"/>
    <property type="match status" value="1"/>
</dbReference>
<gene>
    <name evidence="2" type="ORF">SAMN05444320_10418</name>
</gene>